<dbReference type="PROSITE" id="PS51387">
    <property type="entry name" value="FAD_PCMH"/>
    <property type="match status" value="1"/>
</dbReference>
<dbReference type="InterPro" id="IPR016166">
    <property type="entry name" value="FAD-bd_PCMH"/>
</dbReference>
<dbReference type="PANTHER" id="PTHR13878:SF112">
    <property type="entry name" value="CYTOKININ DEHYDROGENASE 7"/>
    <property type="match status" value="1"/>
</dbReference>
<dbReference type="SUPFAM" id="SSF56176">
    <property type="entry name" value="FAD-binding/transporter-associated domain-like"/>
    <property type="match status" value="1"/>
</dbReference>
<dbReference type="GO" id="GO:0071949">
    <property type="term" value="F:FAD binding"/>
    <property type="evidence" value="ECO:0007669"/>
    <property type="project" value="InterPro"/>
</dbReference>
<dbReference type="AlphaFoldDB" id="A0AAV5DZ68"/>
<dbReference type="Proteomes" id="UP001054889">
    <property type="component" value="Unassembled WGS sequence"/>
</dbReference>
<dbReference type="InterPro" id="IPR036318">
    <property type="entry name" value="FAD-bd_PCMH-like_sf"/>
</dbReference>
<feature type="compositionally biased region" description="Basic and acidic residues" evidence="6">
    <location>
        <begin position="32"/>
        <end position="48"/>
    </location>
</feature>
<evidence type="ECO:0000256" key="1">
    <source>
        <dbReference type="ARBA" id="ARBA00001974"/>
    </source>
</evidence>
<dbReference type="EMBL" id="BQKI01000072">
    <property type="protein sequence ID" value="GJN16029.1"/>
    <property type="molecule type" value="Genomic_DNA"/>
</dbReference>
<comment type="cofactor">
    <cofactor evidence="1">
        <name>FAD</name>
        <dbReference type="ChEBI" id="CHEBI:57692"/>
    </cofactor>
</comment>
<protein>
    <recommendedName>
        <fullName evidence="7">FAD-binding PCMH-type domain-containing protein</fullName>
    </recommendedName>
</protein>
<dbReference type="Gene3D" id="3.30.43.10">
    <property type="entry name" value="Uridine Diphospho-n-acetylenolpyruvylglucosamine Reductase, domain 2"/>
    <property type="match status" value="1"/>
</dbReference>
<proteinExistence type="inferred from homology"/>
<dbReference type="Gene3D" id="3.40.462.10">
    <property type="entry name" value="FAD-linked oxidases, C-terminal domain"/>
    <property type="match status" value="1"/>
</dbReference>
<evidence type="ECO:0000259" key="7">
    <source>
        <dbReference type="PROSITE" id="PS51387"/>
    </source>
</evidence>
<dbReference type="SUPFAM" id="SSF55103">
    <property type="entry name" value="FAD-linked oxidases, C-terminal domain"/>
    <property type="match status" value="1"/>
</dbReference>
<dbReference type="InterPro" id="IPR016170">
    <property type="entry name" value="Cytok_DH_C_sf"/>
</dbReference>
<dbReference type="InterPro" id="IPR016167">
    <property type="entry name" value="FAD-bd_PCMH_sub1"/>
</dbReference>
<evidence type="ECO:0000256" key="5">
    <source>
        <dbReference type="ARBA" id="ARBA00023002"/>
    </source>
</evidence>
<dbReference type="InterPro" id="IPR050432">
    <property type="entry name" value="FAD-linked_Oxidoreductases_BP"/>
</dbReference>
<organism evidence="8 9">
    <name type="scientific">Eleusine coracana subsp. coracana</name>
    <dbReference type="NCBI Taxonomy" id="191504"/>
    <lineage>
        <taxon>Eukaryota</taxon>
        <taxon>Viridiplantae</taxon>
        <taxon>Streptophyta</taxon>
        <taxon>Embryophyta</taxon>
        <taxon>Tracheophyta</taxon>
        <taxon>Spermatophyta</taxon>
        <taxon>Magnoliopsida</taxon>
        <taxon>Liliopsida</taxon>
        <taxon>Poales</taxon>
        <taxon>Poaceae</taxon>
        <taxon>PACMAD clade</taxon>
        <taxon>Chloridoideae</taxon>
        <taxon>Cynodonteae</taxon>
        <taxon>Eleusininae</taxon>
        <taxon>Eleusine</taxon>
    </lineage>
</organism>
<feature type="region of interest" description="Disordered" evidence="6">
    <location>
        <begin position="19"/>
        <end position="56"/>
    </location>
</feature>
<evidence type="ECO:0000256" key="4">
    <source>
        <dbReference type="ARBA" id="ARBA00022827"/>
    </source>
</evidence>
<evidence type="ECO:0000256" key="6">
    <source>
        <dbReference type="SAM" id="MobiDB-lite"/>
    </source>
</evidence>
<evidence type="ECO:0000256" key="3">
    <source>
        <dbReference type="ARBA" id="ARBA00022630"/>
    </source>
</evidence>
<keyword evidence="3" id="KW-0285">Flavoprotein</keyword>
<feature type="domain" description="FAD-binding PCMH-type" evidence="7">
    <location>
        <begin position="124"/>
        <end position="338"/>
    </location>
</feature>
<keyword evidence="5" id="KW-0560">Oxidoreductase</keyword>
<evidence type="ECO:0000313" key="9">
    <source>
        <dbReference type="Proteomes" id="UP001054889"/>
    </source>
</evidence>
<dbReference type="GO" id="GO:0009690">
    <property type="term" value="P:cytokinin metabolic process"/>
    <property type="evidence" value="ECO:0007669"/>
    <property type="project" value="InterPro"/>
</dbReference>
<reference evidence="8" key="2">
    <citation type="submission" date="2021-12" db="EMBL/GenBank/DDBJ databases">
        <title>Resequencing data analysis of finger millet.</title>
        <authorList>
            <person name="Hatakeyama M."/>
            <person name="Aluri S."/>
            <person name="Balachadran M.T."/>
            <person name="Sivarajan S.R."/>
            <person name="Poveda L."/>
            <person name="Shimizu-Inatsugi R."/>
            <person name="Schlapbach R."/>
            <person name="Sreeman S.M."/>
            <person name="Shimizu K.K."/>
        </authorList>
    </citation>
    <scope>NUCLEOTIDE SEQUENCE</scope>
</reference>
<dbReference type="Pfam" id="PF09265">
    <property type="entry name" value="Cytokin-bind"/>
    <property type="match status" value="1"/>
</dbReference>
<name>A0AAV5DZ68_ELECO</name>
<comment type="caution">
    <text evidence="8">The sequence shown here is derived from an EMBL/GenBank/DDBJ whole genome shotgun (WGS) entry which is preliminary data.</text>
</comment>
<comment type="similarity">
    <text evidence="2">Belongs to the oxygen-dependent FAD-linked oxidoreductase family.</text>
</comment>
<evidence type="ECO:0000256" key="2">
    <source>
        <dbReference type="ARBA" id="ARBA00005466"/>
    </source>
</evidence>
<dbReference type="PANTHER" id="PTHR13878">
    <property type="entry name" value="GULONOLACTONE OXIDASE"/>
    <property type="match status" value="1"/>
</dbReference>
<accession>A0AAV5DZ68</accession>
<dbReference type="InterPro" id="IPR015345">
    <property type="entry name" value="Cytokinin_DH_FAD/cytokin-bd"/>
</dbReference>
<sequence>MSLVICFVFEKREGVFDVRGSGLGRYKPPDPNYHERKGRAGTERKQPRGDITPSPHPSLAALSVFRLHARTHREQTQRKQKNKKKMMLAYMDRAAAAAEPEDAGSLATVAAADEEASRDFGGLVSFRPAAVVLPTSVDDVAAAIRAAALRPNLTVAARGNGHSVAGQAMAEGGLVLDMRALALPRRIHLVRTSQSPSGFAADVPGGALWEEVLHWGVKQHGLAPASWTDYLRLTVGGTLSNGGVSGQSFRYGPQVRWTRVVYASFADYTADAEWLVTRPADAAFDYVEGFASVNSDDPVNGWPMVAFPGGAGFDPALLPAGAGPVLYCLEVVLYQHKQHQPDDDDQDKENEKMKRKVSAMMAPLKYVRGLEFGVDVGYVEFLSRVNRVEEEARRNGSWAAPHPWLNLFVSARDIVAFDNAVIKGMLADGIDGPMLIYPMLKSKWDPNTSVALPDGEIFYLVALLRFCRDGGAAVEELVSQNRAVLAACRANGYDFKTYFPSYRSEPEWRAHFGAARWKRFVDRKARYDPLAILAPGQKIFPRATTAKAAGTVMS</sequence>
<dbReference type="GO" id="GO:0019139">
    <property type="term" value="F:cytokinin dehydrogenase activity"/>
    <property type="evidence" value="ECO:0007669"/>
    <property type="project" value="UniProtKB-EC"/>
</dbReference>
<keyword evidence="9" id="KW-1185">Reference proteome</keyword>
<gene>
    <name evidence="8" type="primary">gb02979</name>
    <name evidence="8" type="ORF">PR202_gb02979</name>
</gene>
<keyword evidence="4" id="KW-0274">FAD</keyword>
<dbReference type="InterPro" id="IPR016164">
    <property type="entry name" value="FAD-linked_Oxase-like_C"/>
</dbReference>
<evidence type="ECO:0000313" key="8">
    <source>
        <dbReference type="EMBL" id="GJN16029.1"/>
    </source>
</evidence>
<reference evidence="8" key="1">
    <citation type="journal article" date="2018" name="DNA Res.">
        <title>Multiple hybrid de novo genome assembly of finger millet, an orphan allotetraploid crop.</title>
        <authorList>
            <person name="Hatakeyama M."/>
            <person name="Aluri S."/>
            <person name="Balachadran M.T."/>
            <person name="Sivarajan S.R."/>
            <person name="Patrignani A."/>
            <person name="Gruter S."/>
            <person name="Poveda L."/>
            <person name="Shimizu-Inatsugi R."/>
            <person name="Baeten J."/>
            <person name="Francoijs K.J."/>
            <person name="Nataraja K.N."/>
            <person name="Reddy Y.A.N."/>
            <person name="Phadnis S."/>
            <person name="Ravikumar R.L."/>
            <person name="Schlapbach R."/>
            <person name="Sreeman S.M."/>
            <person name="Shimizu K.K."/>
        </authorList>
    </citation>
    <scope>NUCLEOTIDE SEQUENCE</scope>
</reference>